<feature type="non-terminal residue" evidence="3">
    <location>
        <position position="304"/>
    </location>
</feature>
<reference evidence="3 4" key="1">
    <citation type="journal article" date="2012" name="Science">
        <title>The Paleozoic origin of enzymatic lignin decomposition reconstructed from 31 fungal genomes.</title>
        <authorList>
            <person name="Floudas D."/>
            <person name="Binder M."/>
            <person name="Riley R."/>
            <person name="Barry K."/>
            <person name="Blanchette R.A."/>
            <person name="Henrissat B."/>
            <person name="Martinez A.T."/>
            <person name="Otillar R."/>
            <person name="Spatafora J.W."/>
            <person name="Yadav J.S."/>
            <person name="Aerts A."/>
            <person name="Benoit I."/>
            <person name="Boyd A."/>
            <person name="Carlson A."/>
            <person name="Copeland A."/>
            <person name="Coutinho P.M."/>
            <person name="de Vries R.P."/>
            <person name="Ferreira P."/>
            <person name="Findley K."/>
            <person name="Foster B."/>
            <person name="Gaskell J."/>
            <person name="Glotzer D."/>
            <person name="Gorecki P."/>
            <person name="Heitman J."/>
            <person name="Hesse C."/>
            <person name="Hori C."/>
            <person name="Igarashi K."/>
            <person name="Jurgens J.A."/>
            <person name="Kallen N."/>
            <person name="Kersten P."/>
            <person name="Kohler A."/>
            <person name="Kuees U."/>
            <person name="Kumar T.K.A."/>
            <person name="Kuo A."/>
            <person name="LaButti K."/>
            <person name="Larrondo L.F."/>
            <person name="Lindquist E."/>
            <person name="Ling A."/>
            <person name="Lombard V."/>
            <person name="Lucas S."/>
            <person name="Lundell T."/>
            <person name="Martin R."/>
            <person name="McLaughlin D.J."/>
            <person name="Morgenstern I."/>
            <person name="Morin E."/>
            <person name="Murat C."/>
            <person name="Nagy L.G."/>
            <person name="Nolan M."/>
            <person name="Ohm R.A."/>
            <person name="Patyshakuliyeva A."/>
            <person name="Rokas A."/>
            <person name="Ruiz-Duenas F.J."/>
            <person name="Sabat G."/>
            <person name="Salamov A."/>
            <person name="Samejima M."/>
            <person name="Schmutz J."/>
            <person name="Slot J.C."/>
            <person name="St John F."/>
            <person name="Stenlid J."/>
            <person name="Sun H."/>
            <person name="Sun S."/>
            <person name="Syed K."/>
            <person name="Tsang A."/>
            <person name="Wiebenga A."/>
            <person name="Young D."/>
            <person name="Pisabarro A."/>
            <person name="Eastwood D.C."/>
            <person name="Martin F."/>
            <person name="Cullen D."/>
            <person name="Grigoriev I.V."/>
            <person name="Hibbett D.S."/>
        </authorList>
    </citation>
    <scope>NUCLEOTIDE SEQUENCE [LARGE SCALE GENOMIC DNA]</scope>
    <source>
        <strain evidence="3 4">DJM-731 SS1</strain>
    </source>
</reference>
<name>M5G9G1_DACPD</name>
<accession>M5G9G1</accession>
<keyword evidence="1" id="KW-0560">Oxidoreductase</keyword>
<dbReference type="InterPro" id="IPR036812">
    <property type="entry name" value="NAD(P)_OxRdtase_dom_sf"/>
</dbReference>
<feature type="domain" description="NADP-dependent oxidoreductase" evidence="2">
    <location>
        <begin position="2"/>
        <end position="283"/>
    </location>
</feature>
<dbReference type="GO" id="GO:0016491">
    <property type="term" value="F:oxidoreductase activity"/>
    <property type="evidence" value="ECO:0007669"/>
    <property type="project" value="UniProtKB-KW"/>
</dbReference>
<dbReference type="OrthoDB" id="37537at2759"/>
<dbReference type="InterPro" id="IPR050791">
    <property type="entry name" value="Aldo-Keto_reductase"/>
</dbReference>
<dbReference type="HOGENOM" id="CLU_023205_2_1_1"/>
<dbReference type="OMA" id="IDLYQPC"/>
<sequence length="304" mass="34006">FSWKPNPVPDEQCFETIKAAIDNGCNMLNSGEFYGVNPPEANLELLARFMSKYPSYSDKFFLSVKGGLHNMVPDASEENLRRSVDNINSKLGRVMDLFEMARVDPNVSIETTMERLEKLRLEGKFKHIGLSEASADTLRRACKVAKVAAIEIEISPWSWEEETRKVIQGAKELDVAVIGYSPLGRGFLTGRFNSKNDFDDFRRDYVRMQDEHWEANTKLANSLKALAEKKGITTAQLCIAWVASLGEKVIPLPGASHVSRLLENIAAVDVVLTEEDVQELHKIMQDNPVSGGRYSGHGAKLMWG</sequence>
<keyword evidence="4" id="KW-1185">Reference proteome</keyword>
<proteinExistence type="predicted"/>
<evidence type="ECO:0000313" key="4">
    <source>
        <dbReference type="Proteomes" id="UP000030653"/>
    </source>
</evidence>
<dbReference type="PANTHER" id="PTHR43625:SF78">
    <property type="entry name" value="PYRIDOXAL REDUCTASE-RELATED"/>
    <property type="match status" value="1"/>
</dbReference>
<dbReference type="InterPro" id="IPR023210">
    <property type="entry name" value="NADP_OxRdtase_dom"/>
</dbReference>
<dbReference type="GO" id="GO:0005737">
    <property type="term" value="C:cytoplasm"/>
    <property type="evidence" value="ECO:0007669"/>
    <property type="project" value="TreeGrafter"/>
</dbReference>
<dbReference type="CDD" id="cd19077">
    <property type="entry name" value="AKR_AKR8A1-2"/>
    <property type="match status" value="1"/>
</dbReference>
<protein>
    <submittedName>
        <fullName evidence="3">Aldo/keto reductase</fullName>
    </submittedName>
</protein>
<dbReference type="Pfam" id="PF00248">
    <property type="entry name" value="Aldo_ket_red"/>
    <property type="match status" value="1"/>
</dbReference>
<evidence type="ECO:0000256" key="1">
    <source>
        <dbReference type="ARBA" id="ARBA00023002"/>
    </source>
</evidence>
<dbReference type="Gene3D" id="3.20.20.100">
    <property type="entry name" value="NADP-dependent oxidoreductase domain"/>
    <property type="match status" value="1"/>
</dbReference>
<dbReference type="EMBL" id="JH795856">
    <property type="protein sequence ID" value="EJU05434.1"/>
    <property type="molecule type" value="Genomic_DNA"/>
</dbReference>
<dbReference type="RefSeq" id="XP_040632328.1">
    <property type="nucleotide sequence ID" value="XM_040774698.1"/>
</dbReference>
<dbReference type="PANTHER" id="PTHR43625">
    <property type="entry name" value="AFLATOXIN B1 ALDEHYDE REDUCTASE"/>
    <property type="match status" value="1"/>
</dbReference>
<dbReference type="GeneID" id="63689760"/>
<gene>
    <name evidence="3" type="ORF">DACRYDRAFT_46367</name>
</gene>
<organism evidence="3 4">
    <name type="scientific">Dacryopinax primogenitus (strain DJM 731)</name>
    <name type="common">Brown rot fungus</name>
    <dbReference type="NCBI Taxonomy" id="1858805"/>
    <lineage>
        <taxon>Eukaryota</taxon>
        <taxon>Fungi</taxon>
        <taxon>Dikarya</taxon>
        <taxon>Basidiomycota</taxon>
        <taxon>Agaricomycotina</taxon>
        <taxon>Dacrymycetes</taxon>
        <taxon>Dacrymycetales</taxon>
        <taxon>Dacrymycetaceae</taxon>
        <taxon>Dacryopinax</taxon>
    </lineage>
</organism>
<evidence type="ECO:0000313" key="3">
    <source>
        <dbReference type="EMBL" id="EJU05434.1"/>
    </source>
</evidence>
<dbReference type="SUPFAM" id="SSF51430">
    <property type="entry name" value="NAD(P)-linked oxidoreductase"/>
    <property type="match status" value="1"/>
</dbReference>
<evidence type="ECO:0000259" key="2">
    <source>
        <dbReference type="Pfam" id="PF00248"/>
    </source>
</evidence>
<dbReference type="Proteomes" id="UP000030653">
    <property type="component" value="Unassembled WGS sequence"/>
</dbReference>
<dbReference type="AlphaFoldDB" id="M5G9G1"/>
<dbReference type="STRING" id="1858805.M5G9G1"/>